<organism evidence="2 4">
    <name type="scientific">Micromonospora noduli</name>
    <dbReference type="NCBI Taxonomy" id="709876"/>
    <lineage>
        <taxon>Bacteria</taxon>
        <taxon>Bacillati</taxon>
        <taxon>Actinomycetota</taxon>
        <taxon>Actinomycetes</taxon>
        <taxon>Micromonosporales</taxon>
        <taxon>Micromonosporaceae</taxon>
        <taxon>Micromonospora</taxon>
    </lineage>
</organism>
<keyword evidence="1" id="KW-0812">Transmembrane</keyword>
<protein>
    <recommendedName>
        <fullName evidence="6">Peptidase M50B-like</fullName>
    </recommendedName>
</protein>
<evidence type="ECO:0000256" key="1">
    <source>
        <dbReference type="SAM" id="Phobius"/>
    </source>
</evidence>
<evidence type="ECO:0000313" key="3">
    <source>
        <dbReference type="EMBL" id="RAO17649.1"/>
    </source>
</evidence>
<keyword evidence="1" id="KW-0472">Membrane</keyword>
<reference evidence="4 5" key="1">
    <citation type="submission" date="2018-03" db="EMBL/GenBank/DDBJ databases">
        <title>Defining the species Micromonospora saelicesensis and Micromonospora noduli under the framework of genomics.</title>
        <authorList>
            <person name="Riesco R."/>
            <person name="Trujillo M.E."/>
        </authorList>
    </citation>
    <scope>NUCLEOTIDE SEQUENCE [LARGE SCALE GENOMIC DNA]</scope>
    <source>
        <strain evidence="2 4">LAH08</strain>
        <strain evidence="3 5">MED15</strain>
    </source>
</reference>
<accession>A0A328NHQ7</accession>
<feature type="transmembrane region" description="Helical" evidence="1">
    <location>
        <begin position="160"/>
        <end position="177"/>
    </location>
</feature>
<sequence>MPRERHGTPPVGSRPMMSIDGLGDLWDTLFGAQTDPPALLVLITGAVALVVVSTRLPWRIARNAITIAHEGGHALVALLTGRKLHGIRLHSDTSGLTLSAGRPTGPGMILTLLAGYVAPPLVGLAGAWLLGGNRITLLLWVAVALLLAMLVMIRNVFGVVSLLITGALVFAVSWYATPQVQAAFAYAGVWFLLLGGVRPVVELQRLRSRGRMPASDADQLAGLTPFPPLFWVGVFALVNLAALLAGALLLAGPFLTDAGLTL</sequence>
<feature type="transmembrane region" description="Helical" evidence="1">
    <location>
        <begin position="183"/>
        <end position="201"/>
    </location>
</feature>
<feature type="transmembrane region" description="Helical" evidence="1">
    <location>
        <begin position="109"/>
        <end position="129"/>
    </location>
</feature>
<dbReference type="Proteomes" id="UP000248966">
    <property type="component" value="Unassembled WGS sequence"/>
</dbReference>
<comment type="caution">
    <text evidence="2">The sequence shown here is derived from an EMBL/GenBank/DDBJ whole genome shotgun (WGS) entry which is preliminary data.</text>
</comment>
<feature type="transmembrane region" description="Helical" evidence="1">
    <location>
        <begin position="135"/>
        <end position="153"/>
    </location>
</feature>
<feature type="transmembrane region" description="Helical" evidence="1">
    <location>
        <begin position="38"/>
        <end position="58"/>
    </location>
</feature>
<evidence type="ECO:0000313" key="2">
    <source>
        <dbReference type="EMBL" id="RAO06519.1"/>
    </source>
</evidence>
<dbReference type="Pfam" id="PF13398">
    <property type="entry name" value="Peptidase_M50B"/>
    <property type="match status" value="1"/>
</dbReference>
<proteinExistence type="predicted"/>
<gene>
    <name evidence="2" type="ORF">LAH08_00319</name>
    <name evidence="3" type="ORF">MED15_02990</name>
</gene>
<dbReference type="EMBL" id="PYAC01000012">
    <property type="protein sequence ID" value="RAO17649.1"/>
    <property type="molecule type" value="Genomic_DNA"/>
</dbReference>
<keyword evidence="5" id="KW-1185">Reference proteome</keyword>
<keyword evidence="1" id="KW-1133">Transmembrane helix</keyword>
<feature type="transmembrane region" description="Helical" evidence="1">
    <location>
        <begin position="229"/>
        <end position="255"/>
    </location>
</feature>
<evidence type="ECO:0000313" key="5">
    <source>
        <dbReference type="Proteomes" id="UP000249045"/>
    </source>
</evidence>
<name>A0A328NHQ7_9ACTN</name>
<dbReference type="Proteomes" id="UP000249045">
    <property type="component" value="Unassembled WGS sequence"/>
</dbReference>
<evidence type="ECO:0008006" key="6">
    <source>
        <dbReference type="Google" id="ProtNLM"/>
    </source>
</evidence>
<evidence type="ECO:0000313" key="4">
    <source>
        <dbReference type="Proteomes" id="UP000248966"/>
    </source>
</evidence>
<dbReference type="EMBL" id="PYAA01000002">
    <property type="protein sequence ID" value="RAO06519.1"/>
    <property type="molecule type" value="Genomic_DNA"/>
</dbReference>
<dbReference type="AlphaFoldDB" id="A0A328NHQ7"/>
<dbReference type="InterPro" id="IPR049500">
    <property type="entry name" value="Peptidase_M50B-like"/>
</dbReference>